<evidence type="ECO:0000256" key="5">
    <source>
        <dbReference type="ARBA" id="ARBA00022692"/>
    </source>
</evidence>
<dbReference type="GO" id="GO:0005886">
    <property type="term" value="C:plasma membrane"/>
    <property type="evidence" value="ECO:0007669"/>
    <property type="project" value="UniProtKB-SubCell"/>
</dbReference>
<dbReference type="PROSITE" id="PS50850">
    <property type="entry name" value="MFS"/>
    <property type="match status" value="1"/>
</dbReference>
<dbReference type="InterPro" id="IPR036259">
    <property type="entry name" value="MFS_trans_sf"/>
</dbReference>
<keyword evidence="3 8" id="KW-0813">Transport</keyword>
<dbReference type="InterPro" id="IPR004812">
    <property type="entry name" value="Efflux_drug-R_Bcr/CmlA"/>
</dbReference>
<feature type="transmembrane region" description="Helical" evidence="8">
    <location>
        <begin position="168"/>
        <end position="187"/>
    </location>
</feature>
<evidence type="ECO:0000256" key="3">
    <source>
        <dbReference type="ARBA" id="ARBA00022448"/>
    </source>
</evidence>
<reference evidence="10 11" key="1">
    <citation type="submission" date="2018-07" db="EMBL/GenBank/DDBJ databases">
        <title>Genomic Encyclopedia of Type Strains, Phase IV (KMG-IV): sequencing the most valuable type-strain genomes for metagenomic binning, comparative biology and taxonomic classification.</title>
        <authorList>
            <person name="Goeker M."/>
        </authorList>
    </citation>
    <scope>NUCLEOTIDE SEQUENCE [LARGE SCALE GENOMIC DNA]</scope>
    <source>
        <strain evidence="10 11">DSM 103736</strain>
    </source>
</reference>
<evidence type="ECO:0000313" key="11">
    <source>
        <dbReference type="Proteomes" id="UP000254848"/>
    </source>
</evidence>
<evidence type="ECO:0000256" key="7">
    <source>
        <dbReference type="ARBA" id="ARBA00023136"/>
    </source>
</evidence>
<gene>
    <name evidence="10" type="ORF">C8D90_105241</name>
</gene>
<dbReference type="PANTHER" id="PTHR23502">
    <property type="entry name" value="MAJOR FACILITATOR SUPERFAMILY"/>
    <property type="match status" value="1"/>
</dbReference>
<feature type="transmembrane region" description="Helical" evidence="8">
    <location>
        <begin position="137"/>
        <end position="162"/>
    </location>
</feature>
<keyword evidence="4" id="KW-1003">Cell membrane</keyword>
<feature type="transmembrane region" description="Helical" evidence="8">
    <location>
        <begin position="286"/>
        <end position="304"/>
    </location>
</feature>
<protein>
    <recommendedName>
        <fullName evidence="8">Bcr/CflA family efflux transporter</fullName>
    </recommendedName>
</protein>
<keyword evidence="7 8" id="KW-0472">Membrane</keyword>
<dbReference type="PANTHER" id="PTHR23502:SF132">
    <property type="entry name" value="POLYAMINE TRANSPORTER 2-RELATED"/>
    <property type="match status" value="1"/>
</dbReference>
<evidence type="ECO:0000313" key="10">
    <source>
        <dbReference type="EMBL" id="RDK90955.1"/>
    </source>
</evidence>
<keyword evidence="6 8" id="KW-1133">Transmembrane helix</keyword>
<evidence type="ECO:0000256" key="4">
    <source>
        <dbReference type="ARBA" id="ARBA00022475"/>
    </source>
</evidence>
<sequence length="412" mass="44131">MPSPFTNRPPRWLIPLLGSLVAFGPLSIDMYLPALPAMGEQLQATQGQMQHSLGAFFAGFCIGMLLYGPLSDRLGRRKLLLSGMLMFVGASVLCTQVTDVQHLVVLRALQAFGSGAAVVMARAIARDVYPADALPRVLSLMTLVTMVAPLLAPLLGGALLTIFNWQAIFWLLTIVGCVSGILVLLVLPETLPQQGDGGEEKGKVLAAFHNYCLLARDRQAMGIIGTLAFSFAGMFAFISGSPFVYISYFQVPAQYYGLLFGCNVVGMILVLLLNVRMLKVYSLPRLLMIQSSAQLIFGALLLGFHQAGLAVIVILVVLFISLVNAIGANSLSLLLQQRGKQAGSASALAISLQFGMGALASLAVSWLQDETPFAMTLVMAVCALLSWLSQRVAAVRLSSEIHRVSSGEKNNE</sequence>
<comment type="subcellular location">
    <subcellularLocation>
        <location evidence="8">Cell inner membrane</location>
        <topology evidence="8">Multi-pass membrane protein</topology>
    </subcellularLocation>
    <subcellularLocation>
        <location evidence="1">Cell membrane</location>
        <topology evidence="1">Multi-pass membrane protein</topology>
    </subcellularLocation>
</comment>
<organism evidence="10 11">
    <name type="scientific">Enterobacillus tribolii</name>
    <dbReference type="NCBI Taxonomy" id="1487935"/>
    <lineage>
        <taxon>Bacteria</taxon>
        <taxon>Pseudomonadati</taxon>
        <taxon>Pseudomonadota</taxon>
        <taxon>Gammaproteobacteria</taxon>
        <taxon>Enterobacterales</taxon>
        <taxon>Hafniaceae</taxon>
        <taxon>Enterobacillus</taxon>
    </lineage>
</organism>
<evidence type="ECO:0000256" key="8">
    <source>
        <dbReference type="RuleBase" id="RU365088"/>
    </source>
</evidence>
<evidence type="ECO:0000256" key="1">
    <source>
        <dbReference type="ARBA" id="ARBA00004651"/>
    </source>
</evidence>
<dbReference type="NCBIfam" id="TIGR00710">
    <property type="entry name" value="efflux_Bcr_CflA"/>
    <property type="match status" value="1"/>
</dbReference>
<evidence type="ECO:0000256" key="6">
    <source>
        <dbReference type="ARBA" id="ARBA00022989"/>
    </source>
</evidence>
<name>A0A370QQH7_9GAMM</name>
<accession>A0A370QQH7</accession>
<feature type="transmembrane region" description="Helical" evidence="8">
    <location>
        <begin position="310"/>
        <end position="335"/>
    </location>
</feature>
<dbReference type="NCBIfam" id="NF008314">
    <property type="entry name" value="PRK11102.1"/>
    <property type="match status" value="1"/>
</dbReference>
<dbReference type="AlphaFoldDB" id="A0A370QQH7"/>
<dbReference type="Pfam" id="PF07690">
    <property type="entry name" value="MFS_1"/>
    <property type="match status" value="1"/>
</dbReference>
<evidence type="ECO:0000256" key="2">
    <source>
        <dbReference type="ARBA" id="ARBA00006236"/>
    </source>
</evidence>
<feature type="transmembrane region" description="Helical" evidence="8">
    <location>
        <begin position="255"/>
        <end position="274"/>
    </location>
</feature>
<keyword evidence="11" id="KW-1185">Reference proteome</keyword>
<dbReference type="Gene3D" id="1.20.1720.10">
    <property type="entry name" value="Multidrug resistance protein D"/>
    <property type="match status" value="1"/>
</dbReference>
<dbReference type="EMBL" id="QRAP01000005">
    <property type="protein sequence ID" value="RDK90955.1"/>
    <property type="molecule type" value="Genomic_DNA"/>
</dbReference>
<feature type="transmembrane region" description="Helical" evidence="8">
    <location>
        <begin position="223"/>
        <end position="249"/>
    </location>
</feature>
<feature type="transmembrane region" description="Helical" evidence="8">
    <location>
        <begin position="79"/>
        <end position="98"/>
    </location>
</feature>
<dbReference type="InterPro" id="IPR011701">
    <property type="entry name" value="MFS"/>
</dbReference>
<dbReference type="OrthoDB" id="9814303at2"/>
<dbReference type="Proteomes" id="UP000254848">
    <property type="component" value="Unassembled WGS sequence"/>
</dbReference>
<dbReference type="RefSeq" id="WP_115458772.1">
    <property type="nucleotide sequence ID" value="NZ_QRAP01000005.1"/>
</dbReference>
<feature type="transmembrane region" description="Helical" evidence="8">
    <location>
        <begin position="373"/>
        <end position="393"/>
    </location>
</feature>
<dbReference type="GO" id="GO:0015385">
    <property type="term" value="F:sodium:proton antiporter activity"/>
    <property type="evidence" value="ECO:0007669"/>
    <property type="project" value="TreeGrafter"/>
</dbReference>
<dbReference type="CDD" id="cd17320">
    <property type="entry name" value="MFS_MdfA_MDR_like"/>
    <property type="match status" value="1"/>
</dbReference>
<comment type="caution">
    <text evidence="10">The sequence shown here is derived from an EMBL/GenBank/DDBJ whole genome shotgun (WGS) entry which is preliminary data.</text>
</comment>
<feature type="domain" description="Major facilitator superfamily (MFS) profile" evidence="9">
    <location>
        <begin position="11"/>
        <end position="398"/>
    </location>
</feature>
<keyword evidence="8" id="KW-0997">Cell inner membrane</keyword>
<dbReference type="GO" id="GO:0042910">
    <property type="term" value="F:xenobiotic transmembrane transporter activity"/>
    <property type="evidence" value="ECO:0007669"/>
    <property type="project" value="InterPro"/>
</dbReference>
<comment type="similarity">
    <text evidence="2 8">Belongs to the major facilitator superfamily. Bcr/CmlA family.</text>
</comment>
<keyword evidence="5 8" id="KW-0812">Transmembrane</keyword>
<proteinExistence type="inferred from homology"/>
<feature type="transmembrane region" description="Helical" evidence="8">
    <location>
        <begin position="347"/>
        <end position="367"/>
    </location>
</feature>
<feature type="transmembrane region" description="Helical" evidence="8">
    <location>
        <begin position="12"/>
        <end position="32"/>
    </location>
</feature>
<dbReference type="GO" id="GO:1990961">
    <property type="term" value="P:xenobiotic detoxification by transmembrane export across the plasma membrane"/>
    <property type="evidence" value="ECO:0007669"/>
    <property type="project" value="InterPro"/>
</dbReference>
<feature type="transmembrane region" description="Helical" evidence="8">
    <location>
        <begin position="52"/>
        <end position="70"/>
    </location>
</feature>
<feature type="transmembrane region" description="Helical" evidence="8">
    <location>
        <begin position="104"/>
        <end position="125"/>
    </location>
</feature>
<dbReference type="InterPro" id="IPR020846">
    <property type="entry name" value="MFS_dom"/>
</dbReference>
<evidence type="ECO:0000259" key="9">
    <source>
        <dbReference type="PROSITE" id="PS50850"/>
    </source>
</evidence>
<dbReference type="SUPFAM" id="SSF103473">
    <property type="entry name" value="MFS general substrate transporter"/>
    <property type="match status" value="1"/>
</dbReference>